<accession>A0A2G5VHP0</accession>
<dbReference type="AlphaFoldDB" id="A0A2G5VHP0"/>
<sequence>MESKPMLFCDTKTVLAYMEPNFRFNLALKIPLIGPAEKAAPLIINRLELHDNRFVINDTGYRMTVYRQCQADAGLYNGEVDDDSDEYGFKINLDESLQPGDLKLTHSGNMHQRRKYTHEVLQYDCPEKMCSLPCNHFIRLYVSGSMYEFPYQKMKMYQMMKRLLTTFFGNRTGEWTVKNMILQNSVLRWPKNGRKPILQNVEIGEYTPPKLDALQSITDTSVPLTSLKMRVLTYQPKISNHKFWMNVEHLIISEDVKVLYHMFSIQTPNVSVTTPTPLDVNLKSLINKFMMRTRPIGIRISIRASSKMDLNMINHRSVLETSTDAMKLTMRNEAVVNVQYTEIDSKTWLTIETVPNKG</sequence>
<keyword evidence="2" id="KW-1185">Reference proteome</keyword>
<evidence type="ECO:0000313" key="2">
    <source>
        <dbReference type="Proteomes" id="UP000230233"/>
    </source>
</evidence>
<dbReference type="Proteomes" id="UP000230233">
    <property type="component" value="Chromosome I"/>
</dbReference>
<gene>
    <name evidence="1" type="primary">Cnig_chr_I.g184</name>
    <name evidence="1" type="ORF">B9Z55_000184</name>
</gene>
<dbReference type="PANTHER" id="PTHR31379:SF1">
    <property type="entry name" value="F-BOX C PROTEIN-RELATED"/>
    <property type="match status" value="1"/>
</dbReference>
<evidence type="ECO:0008006" key="3">
    <source>
        <dbReference type="Google" id="ProtNLM"/>
    </source>
</evidence>
<dbReference type="PANTHER" id="PTHR31379">
    <property type="entry name" value="F-BOX C PROTEIN-RELATED-RELATED"/>
    <property type="match status" value="1"/>
</dbReference>
<reference evidence="2" key="1">
    <citation type="submission" date="2017-10" db="EMBL/GenBank/DDBJ databases">
        <title>Rapid genome shrinkage in a self-fertile nematode reveals novel sperm competition proteins.</title>
        <authorList>
            <person name="Yin D."/>
            <person name="Schwarz E.M."/>
            <person name="Thomas C.G."/>
            <person name="Felde R.L."/>
            <person name="Korf I.F."/>
            <person name="Cutter A.D."/>
            <person name="Schartner C.M."/>
            <person name="Ralston E.J."/>
            <person name="Meyer B.J."/>
            <person name="Haag E.S."/>
        </authorList>
    </citation>
    <scope>NUCLEOTIDE SEQUENCE [LARGE SCALE GENOMIC DNA]</scope>
    <source>
        <strain evidence="2">JU1422</strain>
    </source>
</reference>
<dbReference type="EMBL" id="PDUG01000001">
    <property type="protein sequence ID" value="PIC51262.1"/>
    <property type="molecule type" value="Genomic_DNA"/>
</dbReference>
<organism evidence="1 2">
    <name type="scientific">Caenorhabditis nigoni</name>
    <dbReference type="NCBI Taxonomy" id="1611254"/>
    <lineage>
        <taxon>Eukaryota</taxon>
        <taxon>Metazoa</taxon>
        <taxon>Ecdysozoa</taxon>
        <taxon>Nematoda</taxon>
        <taxon>Chromadorea</taxon>
        <taxon>Rhabditida</taxon>
        <taxon>Rhabditina</taxon>
        <taxon>Rhabditomorpha</taxon>
        <taxon>Rhabditoidea</taxon>
        <taxon>Rhabditidae</taxon>
        <taxon>Peloderinae</taxon>
        <taxon>Caenorhabditis</taxon>
    </lineage>
</organism>
<proteinExistence type="predicted"/>
<dbReference type="InterPro" id="IPR021942">
    <property type="entry name" value="DUF3557"/>
</dbReference>
<evidence type="ECO:0000313" key="1">
    <source>
        <dbReference type="EMBL" id="PIC51262.1"/>
    </source>
</evidence>
<name>A0A2G5VHP0_9PELO</name>
<comment type="caution">
    <text evidence="1">The sequence shown here is derived from an EMBL/GenBank/DDBJ whole genome shotgun (WGS) entry which is preliminary data.</text>
</comment>
<protein>
    <recommendedName>
        <fullName evidence="3">DUF38 domain-containing protein</fullName>
    </recommendedName>
</protein>
<dbReference type="Pfam" id="PF12078">
    <property type="entry name" value="DUF3557"/>
    <property type="match status" value="1"/>
</dbReference>